<dbReference type="STRING" id="1262450.S3CYX6"/>
<feature type="active site" description="Nucleophile" evidence="5">
    <location>
        <position position="13"/>
    </location>
</feature>
<dbReference type="EMBL" id="KE148154">
    <property type="protein sequence ID" value="EPE06135.1"/>
    <property type="molecule type" value="Genomic_DNA"/>
</dbReference>
<dbReference type="PANTHER" id="PTHR42943">
    <property type="entry name" value="GLUTATHIONE S-TRANSFERASE KAPPA"/>
    <property type="match status" value="1"/>
</dbReference>
<reference evidence="7 8" key="1">
    <citation type="journal article" date="2013" name="BMC Genomics">
        <title>The genome and transcriptome of the pine saprophyte Ophiostoma piceae, and a comparison with the bark beetle-associated pine pathogen Grosmannia clavigera.</title>
        <authorList>
            <person name="Haridas S."/>
            <person name="Wang Y."/>
            <person name="Lim L."/>
            <person name="Massoumi Alamouti S."/>
            <person name="Jackman S."/>
            <person name="Docking R."/>
            <person name="Robertson G."/>
            <person name="Birol I."/>
            <person name="Bohlmann J."/>
            <person name="Breuil C."/>
        </authorList>
    </citation>
    <scope>NUCLEOTIDE SEQUENCE [LARGE SCALE GENOMIC DNA]</scope>
    <source>
        <strain evidence="7 8">UAMH 11346</strain>
    </source>
</reference>
<evidence type="ECO:0000256" key="5">
    <source>
        <dbReference type="PIRSR" id="PIRSR006386-1"/>
    </source>
</evidence>
<feature type="domain" description="DSBA-like thioredoxin" evidence="6">
    <location>
        <begin position="5"/>
        <end position="226"/>
    </location>
</feature>
<evidence type="ECO:0000256" key="2">
    <source>
        <dbReference type="ARBA" id="ARBA00022679"/>
    </source>
</evidence>
<dbReference type="VEuPathDB" id="FungiDB:F503_02964"/>
<dbReference type="FunFam" id="3.40.30.10:FF:000096">
    <property type="entry name" value="Glutathione S-transferase kappa"/>
    <property type="match status" value="1"/>
</dbReference>
<comment type="similarity">
    <text evidence="1 4">Belongs to the GST superfamily. Kappa family.</text>
</comment>
<keyword evidence="2 4" id="KW-0808">Transferase</keyword>
<evidence type="ECO:0000259" key="6">
    <source>
        <dbReference type="Pfam" id="PF01323"/>
    </source>
</evidence>
<dbReference type="SUPFAM" id="SSF52833">
    <property type="entry name" value="Thioredoxin-like"/>
    <property type="match status" value="1"/>
</dbReference>
<accession>S3CYX6</accession>
<gene>
    <name evidence="7" type="ORF">F503_02964</name>
</gene>
<dbReference type="eggNOG" id="ENOG502RH77">
    <property type="taxonomic scope" value="Eukaryota"/>
</dbReference>
<dbReference type="GO" id="GO:0004364">
    <property type="term" value="F:glutathione transferase activity"/>
    <property type="evidence" value="ECO:0007669"/>
    <property type="project" value="UniProtKB-UniRule"/>
</dbReference>
<protein>
    <recommendedName>
        <fullName evidence="4">Glutathione S-transferase kappa</fullName>
        <ecNumber evidence="4">2.5.1.18</ecNumber>
    </recommendedName>
</protein>
<dbReference type="InterPro" id="IPR001853">
    <property type="entry name" value="DSBA-like_thioredoxin_dom"/>
</dbReference>
<dbReference type="InterPro" id="IPR014440">
    <property type="entry name" value="HCCAis_GSTk"/>
</dbReference>
<dbReference type="EC" id="2.5.1.18" evidence="4"/>
<evidence type="ECO:0000256" key="3">
    <source>
        <dbReference type="ARBA" id="ARBA00047960"/>
    </source>
</evidence>
<dbReference type="Proteomes" id="UP000016923">
    <property type="component" value="Unassembled WGS sequence"/>
</dbReference>
<proteinExistence type="inferred from homology"/>
<dbReference type="InterPro" id="IPR051924">
    <property type="entry name" value="GST_Kappa/NadH"/>
</dbReference>
<evidence type="ECO:0000256" key="1">
    <source>
        <dbReference type="ARBA" id="ARBA00006494"/>
    </source>
</evidence>
<organism evidence="7 8">
    <name type="scientific">Ophiostoma piceae (strain UAMH 11346)</name>
    <name type="common">Sap stain fungus</name>
    <dbReference type="NCBI Taxonomy" id="1262450"/>
    <lineage>
        <taxon>Eukaryota</taxon>
        <taxon>Fungi</taxon>
        <taxon>Dikarya</taxon>
        <taxon>Ascomycota</taxon>
        <taxon>Pezizomycotina</taxon>
        <taxon>Sordariomycetes</taxon>
        <taxon>Sordariomycetidae</taxon>
        <taxon>Ophiostomatales</taxon>
        <taxon>Ophiostomataceae</taxon>
        <taxon>Ophiostoma</taxon>
    </lineage>
</organism>
<dbReference type="InterPro" id="IPR036249">
    <property type="entry name" value="Thioredoxin-like_sf"/>
</dbReference>
<comment type="catalytic activity">
    <reaction evidence="3 4">
        <text>RX + glutathione = an S-substituted glutathione + a halide anion + H(+)</text>
        <dbReference type="Rhea" id="RHEA:16437"/>
        <dbReference type="ChEBI" id="CHEBI:15378"/>
        <dbReference type="ChEBI" id="CHEBI:16042"/>
        <dbReference type="ChEBI" id="CHEBI:17792"/>
        <dbReference type="ChEBI" id="CHEBI:57925"/>
        <dbReference type="ChEBI" id="CHEBI:90779"/>
        <dbReference type="EC" id="2.5.1.18"/>
    </reaction>
</comment>
<evidence type="ECO:0000313" key="8">
    <source>
        <dbReference type="Proteomes" id="UP000016923"/>
    </source>
</evidence>
<dbReference type="OrthoDB" id="4664297at2759"/>
<evidence type="ECO:0000256" key="4">
    <source>
        <dbReference type="PIRNR" id="PIRNR006386"/>
    </source>
</evidence>
<keyword evidence="8" id="KW-1185">Reference proteome</keyword>
<dbReference type="HOGENOM" id="CLU_069253_1_0_1"/>
<dbReference type="OMA" id="FNHIYRF"/>
<dbReference type="GO" id="GO:0006749">
    <property type="term" value="P:glutathione metabolic process"/>
    <property type="evidence" value="ECO:0007669"/>
    <property type="project" value="TreeGrafter"/>
</dbReference>
<dbReference type="PIRSF" id="PIRSF006386">
    <property type="entry name" value="HCCAis_GSTk"/>
    <property type="match status" value="1"/>
</dbReference>
<dbReference type="GO" id="GO:0005777">
    <property type="term" value="C:peroxisome"/>
    <property type="evidence" value="ECO:0007669"/>
    <property type="project" value="TreeGrafter"/>
</dbReference>
<dbReference type="GO" id="GO:0005739">
    <property type="term" value="C:mitochondrion"/>
    <property type="evidence" value="ECO:0007669"/>
    <property type="project" value="TreeGrafter"/>
</dbReference>
<dbReference type="PANTHER" id="PTHR42943:SF13">
    <property type="entry name" value="GLUTATHIONE S-TRANSFERASE KAPPA-RELATED"/>
    <property type="match status" value="1"/>
</dbReference>
<dbReference type="GO" id="GO:0004602">
    <property type="term" value="F:glutathione peroxidase activity"/>
    <property type="evidence" value="ECO:0007669"/>
    <property type="project" value="TreeGrafter"/>
</dbReference>
<dbReference type="AlphaFoldDB" id="S3CYX6"/>
<sequence>MGGRIDVYLDVASLYSYLALIYLRNDSAVYAANGVELAYHPVLLGAINQATGNKPPFMLPAKAVYGMHDIRRSCERAGVPEAKAPRDFFKKAMTVFPLRALHYIKSNYDSATFVAALHYLFYRFWTPPNADLREPAVLRSVLSEARKGFNGDPAAVASAQPLFAAKDVDAIVAAATEQAAKDQLTTATKEAIARGAFGAPWFWVRNDAGAEEPFFGSDRFHFIYKLLGLPYHDVALLDSSNGTDAKL</sequence>
<evidence type="ECO:0000313" key="7">
    <source>
        <dbReference type="EMBL" id="EPE06135.1"/>
    </source>
</evidence>
<dbReference type="Gene3D" id="3.40.30.10">
    <property type="entry name" value="Glutaredoxin"/>
    <property type="match status" value="1"/>
</dbReference>
<dbReference type="Pfam" id="PF01323">
    <property type="entry name" value="DSBA"/>
    <property type="match status" value="1"/>
</dbReference>
<name>S3CYX6_OPHP1</name>